<dbReference type="Gene3D" id="2.60.40.10">
    <property type="entry name" value="Immunoglobulins"/>
    <property type="match status" value="1"/>
</dbReference>
<dbReference type="InterPro" id="IPR014756">
    <property type="entry name" value="Ig_E-set"/>
</dbReference>
<dbReference type="SUPFAM" id="SSF81296">
    <property type="entry name" value="E set domains"/>
    <property type="match status" value="1"/>
</dbReference>
<dbReference type="AlphaFoldDB" id="A0A6P8EKU4"/>
<dbReference type="Proteomes" id="UP000515151">
    <property type="component" value="Chromosome 7"/>
</dbReference>
<dbReference type="InterPro" id="IPR006828">
    <property type="entry name" value="ASC_dom"/>
</dbReference>
<dbReference type="InterPro" id="IPR043554">
    <property type="entry name" value="KINB"/>
</dbReference>
<dbReference type="Pfam" id="PF16561">
    <property type="entry name" value="AMPK1_CBM"/>
    <property type="match status" value="1"/>
</dbReference>
<dbReference type="Gene3D" id="6.20.250.60">
    <property type="match status" value="1"/>
</dbReference>
<dbReference type="GeneID" id="116215412"/>
<dbReference type="Pfam" id="PF04739">
    <property type="entry name" value="AMPKBI"/>
    <property type="match status" value="1"/>
</dbReference>
<protein>
    <submittedName>
        <fullName evidence="5 6">SNF1-related protein kinase regulatory subunit beta-2-like isoform X1</fullName>
    </submittedName>
</protein>
<dbReference type="InterPro" id="IPR037256">
    <property type="entry name" value="ASC_dom_sf"/>
</dbReference>
<dbReference type="InterPro" id="IPR013783">
    <property type="entry name" value="Ig-like_fold"/>
</dbReference>
<dbReference type="PANTHER" id="PTHR46316">
    <property type="entry name" value="SNF1-RELATED PROTEIN KINASE REGULATORY SUBUNIT BETA-1"/>
    <property type="match status" value="1"/>
</dbReference>
<evidence type="ECO:0000313" key="6">
    <source>
        <dbReference type="RefSeq" id="XP_031406975.1"/>
    </source>
</evidence>
<dbReference type="OrthoDB" id="531008at2759"/>
<dbReference type="GO" id="GO:0009507">
    <property type="term" value="C:chloroplast"/>
    <property type="evidence" value="ECO:0007669"/>
    <property type="project" value="UniProtKB-ARBA"/>
</dbReference>
<keyword evidence="4" id="KW-1185">Reference proteome</keyword>
<reference evidence="4" key="1">
    <citation type="journal article" date="2020" name="Plant Biotechnol. J.">
        <title>The pomegranate (Punica granatum L.) draft genome dissects genetic divergence between soft- and hard-seeded cultivars.</title>
        <authorList>
            <person name="Luo X."/>
            <person name="Li H."/>
            <person name="Wu Z."/>
            <person name="Yao W."/>
            <person name="Zhao P."/>
            <person name="Cao D."/>
            <person name="Yu H."/>
            <person name="Li K."/>
            <person name="Poudel K."/>
            <person name="Zhao D."/>
            <person name="Zhang F."/>
            <person name="Xia X."/>
            <person name="Chen L."/>
            <person name="Wang Q."/>
            <person name="Jing D."/>
            <person name="Cao S."/>
        </authorList>
    </citation>
    <scope>NUCLEOTIDE SEQUENCE [LARGE SCALE GENOMIC DNA]</scope>
</reference>
<dbReference type="PANTHER" id="PTHR46316:SF6">
    <property type="entry name" value="ASSOCIATION WITH THE SNF1 COMPLEX (ASC) DOMAIN-CONTAINING PROTEIN"/>
    <property type="match status" value="1"/>
</dbReference>
<feature type="domain" description="Association with the SNF1 complex (ASC)" evidence="3">
    <location>
        <begin position="172"/>
        <end position="261"/>
    </location>
</feature>
<evidence type="ECO:0000256" key="2">
    <source>
        <dbReference type="SAM" id="MobiDB-lite"/>
    </source>
</evidence>
<reference evidence="5 6" key="2">
    <citation type="submission" date="2025-04" db="UniProtKB">
        <authorList>
            <consortium name="RefSeq"/>
        </authorList>
    </citation>
    <scope>IDENTIFICATION</scope>
    <source>
        <tissue evidence="5 6">Leaf</tissue>
    </source>
</reference>
<organism evidence="4 5">
    <name type="scientific">Punica granatum</name>
    <name type="common">Pomegranate</name>
    <dbReference type="NCBI Taxonomy" id="22663"/>
    <lineage>
        <taxon>Eukaryota</taxon>
        <taxon>Viridiplantae</taxon>
        <taxon>Streptophyta</taxon>
        <taxon>Embryophyta</taxon>
        <taxon>Tracheophyta</taxon>
        <taxon>Spermatophyta</taxon>
        <taxon>Magnoliopsida</taxon>
        <taxon>eudicotyledons</taxon>
        <taxon>Gunneridae</taxon>
        <taxon>Pentapetalae</taxon>
        <taxon>rosids</taxon>
        <taxon>malvids</taxon>
        <taxon>Myrtales</taxon>
        <taxon>Lythraceae</taxon>
        <taxon>Punica</taxon>
    </lineage>
</organism>
<evidence type="ECO:0000259" key="3">
    <source>
        <dbReference type="SMART" id="SM01010"/>
    </source>
</evidence>
<accession>A0A6P8EKU4</accession>
<gene>
    <name evidence="5 6" type="primary">LOC116215412</name>
</gene>
<evidence type="ECO:0000313" key="5">
    <source>
        <dbReference type="RefSeq" id="XP_031406974.1"/>
    </source>
</evidence>
<dbReference type="CDD" id="cd02859">
    <property type="entry name" value="E_set_AMPKbeta_like_N"/>
    <property type="match status" value="1"/>
</dbReference>
<evidence type="ECO:0000256" key="1">
    <source>
        <dbReference type="ARBA" id="ARBA00010926"/>
    </source>
</evidence>
<dbReference type="SMART" id="SM01010">
    <property type="entry name" value="AMPKBI"/>
    <property type="match status" value="1"/>
</dbReference>
<proteinExistence type="inferred from homology"/>
<comment type="similarity">
    <text evidence="1">Belongs to the 5'-AMP-activated protein kinase beta subunit family.</text>
</comment>
<sequence length="265" mass="30277">MVMGNVSGRRDEEGTSGEYGAEERSEQRAMEFAQSGSSHRHEPLVQSSPLGPWEFRSNLFHAPMRTDAEFVHSEKRVPVMITWSHGGEKVAISGSWNNWELIELMERSGKDFVIMKVLPSGIYHFRFIVDGHLRYDPDLPCDFDDPGGVYNIMDVKEYAAETQESIADFELPPSPDATYSNNLLTDTDFSRPPPDLPPQLQRTPLNETAFGESYHQSLSRTQLPVLNHLYVKKWDLGEPIALGSTNWFLEKHVTVILYKPSWRHR</sequence>
<dbReference type="InterPro" id="IPR032640">
    <property type="entry name" value="AMPK1_CBM"/>
</dbReference>
<dbReference type="RefSeq" id="XP_031406974.1">
    <property type="nucleotide sequence ID" value="XM_031551114.1"/>
</dbReference>
<name>A0A6P8EKU4_PUNGR</name>
<feature type="region of interest" description="Disordered" evidence="2">
    <location>
        <begin position="1"/>
        <end position="47"/>
    </location>
</feature>
<dbReference type="SUPFAM" id="SSF160219">
    <property type="entry name" value="AMPKBI-like"/>
    <property type="match status" value="1"/>
</dbReference>
<dbReference type="RefSeq" id="XP_031406975.1">
    <property type="nucleotide sequence ID" value="XM_031551115.1"/>
</dbReference>
<evidence type="ECO:0000313" key="4">
    <source>
        <dbReference type="Proteomes" id="UP000515151"/>
    </source>
</evidence>